<keyword evidence="2" id="KW-1185">Reference proteome</keyword>
<accession>A0A1I8FLQ0</accession>
<protein>
    <submittedName>
        <fullName evidence="3">PID domain-containing protein</fullName>
    </submittedName>
</protein>
<dbReference type="AlphaFoldDB" id="A0A1I8FLQ0"/>
<evidence type="ECO:0000313" key="2">
    <source>
        <dbReference type="Proteomes" id="UP000095280"/>
    </source>
</evidence>
<name>A0A1I8FLQ0_9PLAT</name>
<dbReference type="Proteomes" id="UP000095280">
    <property type="component" value="Unplaced"/>
</dbReference>
<feature type="region of interest" description="Disordered" evidence="1">
    <location>
        <begin position="158"/>
        <end position="193"/>
    </location>
</feature>
<reference evidence="3" key="1">
    <citation type="submission" date="2016-11" db="UniProtKB">
        <authorList>
            <consortium name="WormBaseParasite"/>
        </authorList>
    </citation>
    <scope>IDENTIFICATION</scope>
</reference>
<dbReference type="WBParaSite" id="maker-unitig_38200-snap-gene-0.1-mRNA-1">
    <property type="protein sequence ID" value="maker-unitig_38200-snap-gene-0.1-mRNA-1"/>
    <property type="gene ID" value="maker-unitig_38200-snap-gene-0.1"/>
</dbReference>
<feature type="compositionally biased region" description="Polar residues" evidence="1">
    <location>
        <begin position="169"/>
        <end position="186"/>
    </location>
</feature>
<evidence type="ECO:0000313" key="3">
    <source>
        <dbReference type="WBParaSite" id="maker-unitig_38200-snap-gene-0.1-mRNA-1"/>
    </source>
</evidence>
<proteinExistence type="predicted"/>
<sequence>PKQQSSPGRAPATFSLFCCVFPLDAPDLFGRGGPPIFARKRVSRDTERAALPLELKHESPSSFAFYLAMCRRAIRGRAGSRRTPCPIRLIAILTTDGDGLSVIDKLRDRKARPDVETNLRHGHQTVSGSRNPGGAPSSPGDAVASILQPCRTSRQVMRGWHRRKELASGRNSRGHQPSGCSPQPRASRTVPPSPSRCCTLAMLLLQQVCVAAD</sequence>
<organism evidence="2 3">
    <name type="scientific">Macrostomum lignano</name>
    <dbReference type="NCBI Taxonomy" id="282301"/>
    <lineage>
        <taxon>Eukaryota</taxon>
        <taxon>Metazoa</taxon>
        <taxon>Spiralia</taxon>
        <taxon>Lophotrochozoa</taxon>
        <taxon>Platyhelminthes</taxon>
        <taxon>Rhabditophora</taxon>
        <taxon>Macrostomorpha</taxon>
        <taxon>Macrostomida</taxon>
        <taxon>Macrostomidae</taxon>
        <taxon>Macrostomum</taxon>
    </lineage>
</organism>
<evidence type="ECO:0000256" key="1">
    <source>
        <dbReference type="SAM" id="MobiDB-lite"/>
    </source>
</evidence>
<feature type="region of interest" description="Disordered" evidence="1">
    <location>
        <begin position="116"/>
        <end position="143"/>
    </location>
</feature>